<dbReference type="GO" id="GO:0003964">
    <property type="term" value="F:RNA-directed DNA polymerase activity"/>
    <property type="evidence" value="ECO:0007669"/>
    <property type="project" value="UniProtKB-EC"/>
</dbReference>
<accession>A0A4X1TWD5</accession>
<dbReference type="Pfam" id="PF00078">
    <property type="entry name" value="RVT_1"/>
    <property type="match status" value="1"/>
</dbReference>
<reference evidence="4" key="2">
    <citation type="submission" date="2025-08" db="UniProtKB">
        <authorList>
            <consortium name="Ensembl"/>
        </authorList>
    </citation>
    <scope>IDENTIFICATION</scope>
</reference>
<evidence type="ECO:0000313" key="5">
    <source>
        <dbReference type="Proteomes" id="UP000314985"/>
    </source>
</evidence>
<dbReference type="SUPFAM" id="SSF56672">
    <property type="entry name" value="DNA/RNA polymerases"/>
    <property type="match status" value="1"/>
</dbReference>
<dbReference type="Proteomes" id="UP000314985">
    <property type="component" value="Chromosome 1"/>
</dbReference>
<sequence>MQQKSGTRQGCPLSPLLFNIVLEVLATAIREVKEIKEIQIGKEEVKLSLFADDMILYLENPKDSTRKLLELIHEFGKVAGYKINTQKSIVFLYTNNEKAEKEIREAIPFTIASKRIKYLEVNLPKEVKDLYAENYKTLIKEIKEDVKKWKDIPCSWIGKINIVKMAILPKAIYRFNAIPIKLPMTFFTELEQTIQTFIWNNKRPRIAKAILRNKNQAGGITLPDFKKYYKATVIKTVWYWYQNRQTDQWNRIENLEINPDTYGQLIFDKGGKNIKWEKESLFSKHCWETWTAVCKAMKLEHTLTPCTK</sequence>
<feature type="domain" description="Reverse transcriptase" evidence="3">
    <location>
        <begin position="1"/>
        <end position="123"/>
    </location>
</feature>
<evidence type="ECO:0000256" key="2">
    <source>
        <dbReference type="SAM" id="SignalP"/>
    </source>
</evidence>
<name>A0A4X1TWD5_PIG</name>
<dbReference type="CDD" id="cd01650">
    <property type="entry name" value="RT_nLTR_like"/>
    <property type="match status" value="1"/>
</dbReference>
<feature type="signal peptide" evidence="2">
    <location>
        <begin position="1"/>
        <end position="26"/>
    </location>
</feature>
<feature type="chain" id="PRO_5021465283" description="RNA-directed DNA polymerase" evidence="2">
    <location>
        <begin position="27"/>
        <end position="308"/>
    </location>
</feature>
<dbReference type="Ensembl" id="ENSSSCT00070023845.1">
    <property type="protein sequence ID" value="ENSSSCP00070019714.1"/>
    <property type="gene ID" value="ENSSSCG00070012209.1"/>
</dbReference>
<dbReference type="PANTHER" id="PTHR19446">
    <property type="entry name" value="REVERSE TRANSCRIPTASES"/>
    <property type="match status" value="1"/>
</dbReference>
<keyword evidence="2" id="KW-0732">Signal</keyword>
<evidence type="ECO:0000259" key="3">
    <source>
        <dbReference type="PROSITE" id="PS50878"/>
    </source>
</evidence>
<protein>
    <recommendedName>
        <fullName evidence="1">RNA-directed DNA polymerase</fullName>
        <ecNumber evidence="1">2.7.7.49</ecNumber>
    </recommendedName>
</protein>
<dbReference type="EC" id="2.7.7.49" evidence="1"/>
<evidence type="ECO:0000313" key="4">
    <source>
        <dbReference type="Ensembl" id="ENSSSCP00070019714.1"/>
    </source>
</evidence>
<dbReference type="AlphaFoldDB" id="A0A4X1TWD5"/>
<dbReference type="InterPro" id="IPR043502">
    <property type="entry name" value="DNA/RNA_pol_sf"/>
</dbReference>
<proteinExistence type="predicted"/>
<reference evidence="4 5" key="1">
    <citation type="submission" date="2017-08" db="EMBL/GenBank/DDBJ databases">
        <title>USMARCv1.0.</title>
        <authorList>
            <person name="Hannum G.I."/>
            <person name="Koren S."/>
            <person name="Schroeder S.G."/>
            <person name="Chin S.C."/>
            <person name="Nonneman D.J."/>
            <person name="Becker S.A."/>
            <person name="Rosen B.D."/>
            <person name="Bickhart D.M."/>
            <person name="Putnam N.H."/>
            <person name="Green R.E."/>
            <person name="Tuggle C.K."/>
            <person name="Liu H."/>
            <person name="Rohrer G.A."/>
            <person name="Warr A."/>
            <person name="Hall R."/>
            <person name="Kim K."/>
            <person name="Hume D.A."/>
            <person name="Talbot R."/>
            <person name="Chow W."/>
            <person name="Howe K."/>
            <person name="Schwartz A.S."/>
            <person name="Watson M."/>
            <person name="Archibald A.L."/>
            <person name="Phillippy A.M."/>
            <person name="Smith T.P.L."/>
        </authorList>
    </citation>
    <scope>NUCLEOTIDE SEQUENCE [LARGE SCALE GENOMIC DNA]</scope>
</reference>
<dbReference type="InterPro" id="IPR000477">
    <property type="entry name" value="RT_dom"/>
</dbReference>
<dbReference type="PROSITE" id="PS50878">
    <property type="entry name" value="RT_POL"/>
    <property type="match status" value="1"/>
</dbReference>
<organism evidence="4 5">
    <name type="scientific">Sus scrofa</name>
    <name type="common">Pig</name>
    <dbReference type="NCBI Taxonomy" id="9823"/>
    <lineage>
        <taxon>Eukaryota</taxon>
        <taxon>Metazoa</taxon>
        <taxon>Chordata</taxon>
        <taxon>Craniata</taxon>
        <taxon>Vertebrata</taxon>
        <taxon>Euteleostomi</taxon>
        <taxon>Mammalia</taxon>
        <taxon>Eutheria</taxon>
        <taxon>Laurasiatheria</taxon>
        <taxon>Artiodactyla</taxon>
        <taxon>Suina</taxon>
        <taxon>Suidae</taxon>
        <taxon>Sus</taxon>
    </lineage>
</organism>
<evidence type="ECO:0000256" key="1">
    <source>
        <dbReference type="ARBA" id="ARBA00012493"/>
    </source>
</evidence>